<gene>
    <name evidence="3" type="ORF">Y1Q_0017352</name>
</gene>
<name>A0A151NGD6_ALLMI</name>
<proteinExistence type="predicted"/>
<keyword evidence="2" id="KW-0812">Transmembrane</keyword>
<dbReference type="EMBL" id="AKHW03003057">
    <property type="protein sequence ID" value="KYO35873.1"/>
    <property type="molecule type" value="Genomic_DNA"/>
</dbReference>
<keyword evidence="2" id="KW-0472">Membrane</keyword>
<reference evidence="3 4" key="1">
    <citation type="journal article" date="2012" name="Genome Biol.">
        <title>Sequencing three crocodilian genomes to illuminate the evolution of archosaurs and amniotes.</title>
        <authorList>
            <person name="St John J.A."/>
            <person name="Braun E.L."/>
            <person name="Isberg S.R."/>
            <person name="Miles L.G."/>
            <person name="Chong A.Y."/>
            <person name="Gongora J."/>
            <person name="Dalzell P."/>
            <person name="Moran C."/>
            <person name="Bed'hom B."/>
            <person name="Abzhanov A."/>
            <person name="Burgess S.C."/>
            <person name="Cooksey A.M."/>
            <person name="Castoe T.A."/>
            <person name="Crawford N.G."/>
            <person name="Densmore L.D."/>
            <person name="Drew J.C."/>
            <person name="Edwards S.V."/>
            <person name="Faircloth B.C."/>
            <person name="Fujita M.K."/>
            <person name="Greenwold M.J."/>
            <person name="Hoffmann F.G."/>
            <person name="Howard J.M."/>
            <person name="Iguchi T."/>
            <person name="Janes D.E."/>
            <person name="Khan S.Y."/>
            <person name="Kohno S."/>
            <person name="de Koning A.J."/>
            <person name="Lance S.L."/>
            <person name="McCarthy F.M."/>
            <person name="McCormack J.E."/>
            <person name="Merchant M.E."/>
            <person name="Peterson D.G."/>
            <person name="Pollock D.D."/>
            <person name="Pourmand N."/>
            <person name="Raney B.J."/>
            <person name="Roessler K.A."/>
            <person name="Sanford J.R."/>
            <person name="Sawyer R.H."/>
            <person name="Schmidt C.J."/>
            <person name="Triplett E.W."/>
            <person name="Tuberville T.D."/>
            <person name="Venegas-Anaya M."/>
            <person name="Howard J.T."/>
            <person name="Jarvis E.D."/>
            <person name="Guillette L.J.Jr."/>
            <person name="Glenn T.C."/>
            <person name="Green R.E."/>
            <person name="Ray D.A."/>
        </authorList>
    </citation>
    <scope>NUCLEOTIDE SEQUENCE [LARGE SCALE GENOMIC DNA]</scope>
    <source>
        <strain evidence="3">KSC_2009_1</strain>
    </source>
</reference>
<sequence>MANEVTYSAVTIVARERERISPPASDPGNAVTYAEVYRHQKPEEGNPTDTPASGPSSRHSGWMYVSIVLGILSLILLTSITVLSYRSLSGSTYSSESPSKLSTNSVGDCTCPRENRTGKSIEQEEGCGTGRVANPPGLTGISIDLLVTIESNPGD</sequence>
<dbReference type="AlphaFoldDB" id="A0A151NGD6"/>
<dbReference type="STRING" id="8496.A0A151NGD6"/>
<evidence type="ECO:0000313" key="3">
    <source>
        <dbReference type="EMBL" id="KYO35873.1"/>
    </source>
</evidence>
<keyword evidence="2" id="KW-1133">Transmembrane helix</keyword>
<comment type="caution">
    <text evidence="3">The sequence shown here is derived from an EMBL/GenBank/DDBJ whole genome shotgun (WGS) entry which is preliminary data.</text>
</comment>
<keyword evidence="4" id="KW-1185">Reference proteome</keyword>
<feature type="compositionally biased region" description="Polar residues" evidence="1">
    <location>
        <begin position="47"/>
        <end position="59"/>
    </location>
</feature>
<organism evidence="3 4">
    <name type="scientific">Alligator mississippiensis</name>
    <name type="common">American alligator</name>
    <dbReference type="NCBI Taxonomy" id="8496"/>
    <lineage>
        <taxon>Eukaryota</taxon>
        <taxon>Metazoa</taxon>
        <taxon>Chordata</taxon>
        <taxon>Craniata</taxon>
        <taxon>Vertebrata</taxon>
        <taxon>Euteleostomi</taxon>
        <taxon>Archelosauria</taxon>
        <taxon>Archosauria</taxon>
        <taxon>Crocodylia</taxon>
        <taxon>Alligatoridae</taxon>
        <taxon>Alligatorinae</taxon>
        <taxon>Alligator</taxon>
    </lineage>
</organism>
<protein>
    <submittedName>
        <fullName evidence="3">Uncharacterized protein</fullName>
    </submittedName>
</protein>
<evidence type="ECO:0000313" key="4">
    <source>
        <dbReference type="Proteomes" id="UP000050525"/>
    </source>
</evidence>
<dbReference type="Proteomes" id="UP000050525">
    <property type="component" value="Unassembled WGS sequence"/>
</dbReference>
<evidence type="ECO:0000256" key="2">
    <source>
        <dbReference type="SAM" id="Phobius"/>
    </source>
</evidence>
<feature type="transmembrane region" description="Helical" evidence="2">
    <location>
        <begin position="62"/>
        <end position="85"/>
    </location>
</feature>
<accession>A0A151NGD6</accession>
<evidence type="ECO:0000256" key="1">
    <source>
        <dbReference type="SAM" id="MobiDB-lite"/>
    </source>
</evidence>
<feature type="region of interest" description="Disordered" evidence="1">
    <location>
        <begin position="18"/>
        <end position="59"/>
    </location>
</feature>